<feature type="compositionally biased region" description="Polar residues" evidence="1">
    <location>
        <begin position="66"/>
        <end position="77"/>
    </location>
</feature>
<reference evidence="2 3" key="1">
    <citation type="submission" date="2018-08" db="EMBL/GenBank/DDBJ databases">
        <title>Genome and evolution of the arbuscular mycorrhizal fungus Diversispora epigaea (formerly Glomus versiforme) and its bacterial endosymbionts.</title>
        <authorList>
            <person name="Sun X."/>
            <person name="Fei Z."/>
            <person name="Harrison M."/>
        </authorList>
    </citation>
    <scope>NUCLEOTIDE SEQUENCE [LARGE SCALE GENOMIC DNA]</scope>
    <source>
        <strain evidence="2 3">IT104</strain>
    </source>
</reference>
<evidence type="ECO:0000256" key="1">
    <source>
        <dbReference type="SAM" id="MobiDB-lite"/>
    </source>
</evidence>
<name>A0A397G5S8_9GLOM</name>
<evidence type="ECO:0000313" key="3">
    <source>
        <dbReference type="Proteomes" id="UP000266861"/>
    </source>
</evidence>
<protein>
    <submittedName>
        <fullName evidence="2">Uncharacterized protein</fullName>
    </submittedName>
</protein>
<proteinExistence type="predicted"/>
<feature type="region of interest" description="Disordered" evidence="1">
    <location>
        <begin position="46"/>
        <end position="82"/>
    </location>
</feature>
<gene>
    <name evidence="2" type="ORF">Glove_707g64</name>
</gene>
<dbReference type="EMBL" id="PQFF01000563">
    <property type="protein sequence ID" value="RHZ44948.1"/>
    <property type="molecule type" value="Genomic_DNA"/>
</dbReference>
<accession>A0A397G5S8</accession>
<comment type="caution">
    <text evidence="2">The sequence shown here is derived from an EMBL/GenBank/DDBJ whole genome shotgun (WGS) entry which is preliminary data.</text>
</comment>
<dbReference type="AlphaFoldDB" id="A0A397G5S8"/>
<keyword evidence="3" id="KW-1185">Reference proteome</keyword>
<dbReference type="Proteomes" id="UP000266861">
    <property type="component" value="Unassembled WGS sequence"/>
</dbReference>
<evidence type="ECO:0000313" key="2">
    <source>
        <dbReference type="EMBL" id="RHZ44948.1"/>
    </source>
</evidence>
<organism evidence="2 3">
    <name type="scientific">Diversispora epigaea</name>
    <dbReference type="NCBI Taxonomy" id="1348612"/>
    <lineage>
        <taxon>Eukaryota</taxon>
        <taxon>Fungi</taxon>
        <taxon>Fungi incertae sedis</taxon>
        <taxon>Mucoromycota</taxon>
        <taxon>Glomeromycotina</taxon>
        <taxon>Glomeromycetes</taxon>
        <taxon>Diversisporales</taxon>
        <taxon>Diversisporaceae</taxon>
        <taxon>Diversispora</taxon>
    </lineage>
</organism>
<sequence length="123" mass="14392">MENHRSAMEPIDIEPSSIIYDKWFQKMYLTISNLITEGNIALLNKADSNDPGLNHVEENERKRLKNSSGFKQNGRSTVKQKRPYPNEIEMDWLKYSVCFDMKRVLFGSKFTYKWLADRTGIPS</sequence>